<dbReference type="PANTHER" id="PTHR42734:SF21">
    <property type="entry name" value="IRON ABC TRANSPORTER, ATP-BINDING PROTEIN"/>
    <property type="match status" value="1"/>
</dbReference>
<sequence>MENRKVVLRSKNLKLGYRKNGAKIVVAEDLDLELYAGKLTCLLGPNGVGKSTLVKTIMGQLPKLSGDILLHEKSIEKISNVELSKKVAVVLTDKVSLGNVTVYQMIALGRIPHTSWHGSMSKLDHQKVENAIQITKINYLRNSVLSELSDGQLQKVMIARALAQDGELLILDEPTAHLDMINRFEVMHLLRRIAKEEHKAILVVTHDLDIAIDTADEFWIMQCGQPMVCGTPEDLIISGRINLLLPDEKLQFDLFSGKVQDASPFKYPAIFGNETLARWLKSIIRKNAQSFSELDIEISIENAPFLLTVKDGDKLEHFYSFQQFIADFTIR</sequence>
<reference evidence="5" key="1">
    <citation type="submission" date="2022-03" db="EMBL/GenBank/DDBJ databases">
        <title>De novo assembled genomes of Belliella spp. (Cyclobacteriaceae) strains.</title>
        <authorList>
            <person name="Szabo A."/>
            <person name="Korponai K."/>
            <person name="Felfoldi T."/>
        </authorList>
    </citation>
    <scope>NUCLEOTIDE SEQUENCE</scope>
    <source>
        <strain evidence="5">DSM 111904</strain>
    </source>
</reference>
<dbReference type="Proteomes" id="UP001165489">
    <property type="component" value="Unassembled WGS sequence"/>
</dbReference>
<dbReference type="InterPro" id="IPR003593">
    <property type="entry name" value="AAA+_ATPase"/>
</dbReference>
<gene>
    <name evidence="5" type="ORF">MM239_13775</name>
</gene>
<dbReference type="SUPFAM" id="SSF52540">
    <property type="entry name" value="P-loop containing nucleoside triphosphate hydrolases"/>
    <property type="match status" value="1"/>
</dbReference>
<keyword evidence="6" id="KW-1185">Reference proteome</keyword>
<name>A0ABS9V227_9BACT</name>
<evidence type="ECO:0000259" key="4">
    <source>
        <dbReference type="PROSITE" id="PS50893"/>
    </source>
</evidence>
<dbReference type="CDD" id="cd03214">
    <property type="entry name" value="ABC_Iron-Siderophores_B12_Hemin"/>
    <property type="match status" value="1"/>
</dbReference>
<evidence type="ECO:0000256" key="1">
    <source>
        <dbReference type="ARBA" id="ARBA00022448"/>
    </source>
</evidence>
<evidence type="ECO:0000313" key="5">
    <source>
        <dbReference type="EMBL" id="MCH7410471.1"/>
    </source>
</evidence>
<proteinExistence type="predicted"/>
<dbReference type="Gene3D" id="3.40.50.300">
    <property type="entry name" value="P-loop containing nucleotide triphosphate hydrolases"/>
    <property type="match status" value="1"/>
</dbReference>
<evidence type="ECO:0000256" key="3">
    <source>
        <dbReference type="ARBA" id="ARBA00022840"/>
    </source>
</evidence>
<evidence type="ECO:0000256" key="2">
    <source>
        <dbReference type="ARBA" id="ARBA00022741"/>
    </source>
</evidence>
<keyword evidence="2" id="KW-0547">Nucleotide-binding</keyword>
<dbReference type="PROSITE" id="PS50893">
    <property type="entry name" value="ABC_TRANSPORTER_2"/>
    <property type="match status" value="1"/>
</dbReference>
<keyword evidence="1" id="KW-0813">Transport</keyword>
<dbReference type="PANTHER" id="PTHR42734">
    <property type="entry name" value="METAL TRANSPORT SYSTEM ATP-BINDING PROTEIN TM_0124-RELATED"/>
    <property type="match status" value="1"/>
</dbReference>
<dbReference type="GO" id="GO:0005524">
    <property type="term" value="F:ATP binding"/>
    <property type="evidence" value="ECO:0007669"/>
    <property type="project" value="UniProtKB-KW"/>
</dbReference>
<comment type="caution">
    <text evidence="5">The sequence shown here is derived from an EMBL/GenBank/DDBJ whole genome shotgun (WGS) entry which is preliminary data.</text>
</comment>
<dbReference type="EMBL" id="JAKZGP010000038">
    <property type="protein sequence ID" value="MCH7410471.1"/>
    <property type="molecule type" value="Genomic_DNA"/>
</dbReference>
<protein>
    <submittedName>
        <fullName evidence="5">ABC transporter ATP-binding protein</fullName>
    </submittedName>
</protein>
<feature type="domain" description="ABC transporter" evidence="4">
    <location>
        <begin position="8"/>
        <end position="248"/>
    </location>
</feature>
<dbReference type="SMART" id="SM00382">
    <property type="entry name" value="AAA"/>
    <property type="match status" value="1"/>
</dbReference>
<organism evidence="5 6">
    <name type="scientific">Belliella filtrata</name>
    <dbReference type="NCBI Taxonomy" id="2923435"/>
    <lineage>
        <taxon>Bacteria</taxon>
        <taxon>Pseudomonadati</taxon>
        <taxon>Bacteroidota</taxon>
        <taxon>Cytophagia</taxon>
        <taxon>Cytophagales</taxon>
        <taxon>Cyclobacteriaceae</taxon>
        <taxon>Belliella</taxon>
    </lineage>
</organism>
<dbReference type="Pfam" id="PF00005">
    <property type="entry name" value="ABC_tran"/>
    <property type="match status" value="1"/>
</dbReference>
<dbReference type="RefSeq" id="WP_241348836.1">
    <property type="nucleotide sequence ID" value="NZ_JAKZGP010000038.1"/>
</dbReference>
<accession>A0ABS9V227</accession>
<dbReference type="InterPro" id="IPR003439">
    <property type="entry name" value="ABC_transporter-like_ATP-bd"/>
</dbReference>
<dbReference type="InterPro" id="IPR050153">
    <property type="entry name" value="Metal_Ion_Import_ABC"/>
</dbReference>
<keyword evidence="3 5" id="KW-0067">ATP-binding</keyword>
<evidence type="ECO:0000313" key="6">
    <source>
        <dbReference type="Proteomes" id="UP001165489"/>
    </source>
</evidence>
<dbReference type="InterPro" id="IPR027417">
    <property type="entry name" value="P-loop_NTPase"/>
</dbReference>